<protein>
    <recommendedName>
        <fullName evidence="3">Conserved oligomeric Golgi complex subunit 4</fullName>
    </recommendedName>
    <alternativeName>
        <fullName evidence="8">Component of oligomeric Golgi complex 4</fullName>
    </alternativeName>
</protein>
<comment type="similarity">
    <text evidence="2">Belongs to the COG4 family.</text>
</comment>
<keyword evidence="7" id="KW-0472">Membrane</keyword>
<keyword evidence="11" id="KW-1185">Reference proteome</keyword>
<dbReference type="Gene3D" id="1.20.58.1970">
    <property type="match status" value="1"/>
</dbReference>
<sequence>MIHSGVVSSRQEIPLLSSSSASGDRAGLDAGGAASVDIDIRNAASVSEIKAALQALRSREASVTSSLDALLASQKAFSRELARLDLLRAKLGAQVSTVRSVSNDMLSDAASSANHISKAVQSLDMEQDRVRGTLSVVEQVVELKACVLGVAASMGVSQDWETAANYVHRASKIPRDIVTGKFAAKVVPTTEVPDAPDITLDNAAGSLCHLFLREFDRAVQDNDTSKITRFFKLFPLIGRAEVGLDVYGRYVCQGVASRARANLNAGPGAKDSLYFHATVLTKLFEQIAQIIEGHGPLVERHYGSGSMTQIIERLQSEADMQGGIVLETWNEERAIDRKLTDIKSYAFTFLVQSFLPTRGGPTTSNVSSPAPVNATADDGVDMKDVDSLLNEMAMILQRWSLYTRFITDKCAHGDGLPSLPEFLQSSSLMQKINDQVVNPFNTMNTFFLRRAVEKAFQLDEQPTGLNLNLHTPLSANTSPPYISSAVDDIMYIVNRILRQSMDTGQLSVVQSVIFTLTRVLGSEFIGMIQRKMRDEYYPRATISGGSPPESTVIGFLVLINSLDVAVDYVHRIASSQLDNDYLKRVFFNESDAESVRTSLKGFTSSFESKASDLLGDGIQVMHNNVVKPRLRPILSEAFRDVEYNPEPQDNYVLAEVPVDGADENDVQTRFKHDWIELMLPLSRLLTPKSFERLLQVSLTALARLLEKRIWAYYGRINSLGASRLERDVRGLISEAVSIGERSQAYKFRGIFARCTEIVLIMGLEEEEWIAINPQQQGSIRHDDSSEALSGALSSEERLRARAAITDR</sequence>
<evidence type="ECO:0000256" key="5">
    <source>
        <dbReference type="ARBA" id="ARBA00022927"/>
    </source>
</evidence>
<dbReference type="OrthoDB" id="47059at2759"/>
<dbReference type="VEuPathDB" id="FungiDB:AAP_00805"/>
<dbReference type="GO" id="GO:0000139">
    <property type="term" value="C:Golgi membrane"/>
    <property type="evidence" value="ECO:0007669"/>
    <property type="project" value="UniProtKB-SubCell"/>
</dbReference>
<name>A0A162IQC5_9EURO</name>
<dbReference type="Proteomes" id="UP000242877">
    <property type="component" value="Unassembled WGS sequence"/>
</dbReference>
<evidence type="ECO:0000256" key="4">
    <source>
        <dbReference type="ARBA" id="ARBA00022448"/>
    </source>
</evidence>
<comment type="subcellular location">
    <subcellularLocation>
        <location evidence="1">Golgi apparatus membrane</location>
        <topology evidence="1">Peripheral membrane protein</topology>
    </subcellularLocation>
</comment>
<dbReference type="InterPro" id="IPR048680">
    <property type="entry name" value="COG4_N"/>
</dbReference>
<dbReference type="PANTHER" id="PTHR24016:SF0">
    <property type="entry name" value="CONSERVED OLIGOMERIC GOLGI COMPLEX SUBUNIT 4"/>
    <property type="match status" value="1"/>
</dbReference>
<dbReference type="InterPro" id="IPR048684">
    <property type="entry name" value="COG4_C"/>
</dbReference>
<organism evidence="10 11">
    <name type="scientific">Ascosphaera apis ARSEF 7405</name>
    <dbReference type="NCBI Taxonomy" id="392613"/>
    <lineage>
        <taxon>Eukaryota</taxon>
        <taxon>Fungi</taxon>
        <taxon>Dikarya</taxon>
        <taxon>Ascomycota</taxon>
        <taxon>Pezizomycotina</taxon>
        <taxon>Eurotiomycetes</taxon>
        <taxon>Eurotiomycetidae</taxon>
        <taxon>Onygenales</taxon>
        <taxon>Ascosphaeraceae</taxon>
        <taxon>Ascosphaera</taxon>
    </lineage>
</organism>
<evidence type="ECO:0000256" key="6">
    <source>
        <dbReference type="ARBA" id="ARBA00023034"/>
    </source>
</evidence>
<evidence type="ECO:0000256" key="3">
    <source>
        <dbReference type="ARBA" id="ARBA00020975"/>
    </source>
</evidence>
<comment type="caution">
    <text evidence="10">The sequence shown here is derived from an EMBL/GenBank/DDBJ whole genome shotgun (WGS) entry which is preliminary data.</text>
</comment>
<dbReference type="Pfam" id="PF20662">
    <property type="entry name" value="COG4_C"/>
    <property type="match status" value="1"/>
</dbReference>
<dbReference type="AlphaFoldDB" id="A0A162IQC5"/>
<evidence type="ECO:0000313" key="10">
    <source>
        <dbReference type="EMBL" id="KZZ97162.1"/>
    </source>
</evidence>
<keyword evidence="6" id="KW-0333">Golgi apparatus</keyword>
<dbReference type="EMBL" id="AZGZ01000002">
    <property type="protein sequence ID" value="KZZ97162.1"/>
    <property type="molecule type" value="Genomic_DNA"/>
</dbReference>
<dbReference type="GO" id="GO:0015031">
    <property type="term" value="P:protein transport"/>
    <property type="evidence" value="ECO:0007669"/>
    <property type="project" value="UniProtKB-KW"/>
</dbReference>
<dbReference type="Pfam" id="PF20663">
    <property type="entry name" value="COG4_N"/>
    <property type="match status" value="1"/>
</dbReference>
<evidence type="ECO:0000313" key="11">
    <source>
        <dbReference type="Proteomes" id="UP000242877"/>
    </source>
</evidence>
<evidence type="ECO:0000256" key="7">
    <source>
        <dbReference type="ARBA" id="ARBA00023136"/>
    </source>
</evidence>
<accession>A0A162IQC5</accession>
<keyword evidence="4" id="KW-0813">Transport</keyword>
<keyword evidence="5" id="KW-0653">Protein transport</keyword>
<evidence type="ECO:0000256" key="2">
    <source>
        <dbReference type="ARBA" id="ARBA00009215"/>
    </source>
</evidence>
<gene>
    <name evidence="10" type="ORF">AAP_00805</name>
</gene>
<evidence type="ECO:0000256" key="8">
    <source>
        <dbReference type="ARBA" id="ARBA00031340"/>
    </source>
</evidence>
<dbReference type="SMART" id="SM00762">
    <property type="entry name" value="Cog4"/>
    <property type="match status" value="1"/>
</dbReference>
<reference evidence="10 11" key="1">
    <citation type="journal article" date="2016" name="Genome Biol. Evol.">
        <title>Divergent and convergent evolution of fungal pathogenicity.</title>
        <authorList>
            <person name="Shang Y."/>
            <person name="Xiao G."/>
            <person name="Zheng P."/>
            <person name="Cen K."/>
            <person name="Zhan S."/>
            <person name="Wang C."/>
        </authorList>
    </citation>
    <scope>NUCLEOTIDE SEQUENCE [LARGE SCALE GENOMIC DNA]</scope>
    <source>
        <strain evidence="10 11">ARSEF 7405</strain>
    </source>
</reference>
<feature type="domain" description="COG4 transport protein middle alpha-helical bundle" evidence="9">
    <location>
        <begin position="200"/>
        <end position="533"/>
    </location>
</feature>
<evidence type="ECO:0000256" key="1">
    <source>
        <dbReference type="ARBA" id="ARBA00004395"/>
    </source>
</evidence>
<dbReference type="Pfam" id="PF08318">
    <property type="entry name" value="COG4_m"/>
    <property type="match status" value="1"/>
</dbReference>
<dbReference type="PANTHER" id="PTHR24016">
    <property type="entry name" value="CONSERVED OLIGOMERIC GOLGI COMPLEX SUBUNIT 4"/>
    <property type="match status" value="1"/>
</dbReference>
<dbReference type="InterPro" id="IPR048682">
    <property type="entry name" value="COG4"/>
</dbReference>
<proteinExistence type="inferred from homology"/>
<evidence type="ECO:0000259" key="9">
    <source>
        <dbReference type="SMART" id="SM00762"/>
    </source>
</evidence>
<dbReference type="InterPro" id="IPR013167">
    <property type="entry name" value="COG4_M"/>
</dbReference>